<dbReference type="EMBL" id="JBHRWK010000007">
    <property type="protein sequence ID" value="MFC3448507.1"/>
    <property type="molecule type" value="Genomic_DNA"/>
</dbReference>
<proteinExistence type="predicted"/>
<feature type="compositionally biased region" description="Low complexity" evidence="1">
    <location>
        <begin position="176"/>
        <end position="187"/>
    </location>
</feature>
<dbReference type="Gene3D" id="2.40.110.10">
    <property type="entry name" value="Butyryl-CoA Dehydrogenase, subunit A, domain 2"/>
    <property type="match status" value="1"/>
</dbReference>
<dbReference type="Proteomes" id="UP001595645">
    <property type="component" value="Unassembled WGS sequence"/>
</dbReference>
<dbReference type="SUPFAM" id="SSF56645">
    <property type="entry name" value="Acyl-CoA dehydrogenase NM domain-like"/>
    <property type="match status" value="1"/>
</dbReference>
<feature type="region of interest" description="Disordered" evidence="1">
    <location>
        <begin position="257"/>
        <end position="279"/>
    </location>
</feature>
<reference evidence="3" key="1">
    <citation type="journal article" date="2019" name="Int. J. Syst. Evol. Microbiol.">
        <title>The Global Catalogue of Microorganisms (GCM) 10K type strain sequencing project: providing services to taxonomists for standard genome sequencing and annotation.</title>
        <authorList>
            <consortium name="The Broad Institute Genomics Platform"/>
            <consortium name="The Broad Institute Genome Sequencing Center for Infectious Disease"/>
            <person name="Wu L."/>
            <person name="Ma J."/>
        </authorList>
    </citation>
    <scope>NUCLEOTIDE SEQUENCE [LARGE SCALE GENOMIC DNA]</scope>
    <source>
        <strain evidence="3">CGMCC 4.7676</strain>
    </source>
</reference>
<organism evidence="2 3">
    <name type="scientific">Amycolatopsis speibonae</name>
    <dbReference type="NCBI Taxonomy" id="1450224"/>
    <lineage>
        <taxon>Bacteria</taxon>
        <taxon>Bacillati</taxon>
        <taxon>Actinomycetota</taxon>
        <taxon>Actinomycetes</taxon>
        <taxon>Pseudonocardiales</taxon>
        <taxon>Pseudonocardiaceae</taxon>
        <taxon>Amycolatopsis</taxon>
    </lineage>
</organism>
<evidence type="ECO:0000313" key="2">
    <source>
        <dbReference type="EMBL" id="MFC3448507.1"/>
    </source>
</evidence>
<gene>
    <name evidence="2" type="ORF">ACFOSH_03590</name>
</gene>
<dbReference type="InterPro" id="IPR009100">
    <property type="entry name" value="AcylCoA_DH/oxidase_NM_dom_sf"/>
</dbReference>
<feature type="compositionally biased region" description="Polar residues" evidence="1">
    <location>
        <begin position="269"/>
        <end position="279"/>
    </location>
</feature>
<accession>A0ABV7NSB1</accession>
<protein>
    <submittedName>
        <fullName evidence="2">Uncharacterized protein</fullName>
    </submittedName>
</protein>
<dbReference type="RefSeq" id="WP_378237178.1">
    <property type="nucleotide sequence ID" value="NZ_JBHRWK010000007.1"/>
</dbReference>
<dbReference type="Gene3D" id="1.20.140.10">
    <property type="entry name" value="Butyryl-CoA Dehydrogenase, subunit A, domain 3"/>
    <property type="match status" value="1"/>
</dbReference>
<feature type="region of interest" description="Disordered" evidence="1">
    <location>
        <begin position="163"/>
        <end position="244"/>
    </location>
</feature>
<comment type="caution">
    <text evidence="2">The sequence shown here is derived from an EMBL/GenBank/DDBJ whole genome shotgun (WGS) entry which is preliminary data.</text>
</comment>
<evidence type="ECO:0000313" key="3">
    <source>
        <dbReference type="Proteomes" id="UP001595645"/>
    </source>
</evidence>
<evidence type="ECO:0000256" key="1">
    <source>
        <dbReference type="SAM" id="MobiDB-lite"/>
    </source>
</evidence>
<name>A0ABV7NSB1_9PSEU</name>
<keyword evidence="3" id="KW-1185">Reference proteome</keyword>
<sequence>MWNANFGFTAAMLGGAAAAKVWTGEPEPVLANAGQPGTAVAVDGERPATTEAGKPDVRLFHVRQDQLKIEHTWDVIGMFSTGSHRVVIEDAFVPAELTANIDDPLRLDRPTYRLNPILPVFAGCTAVALGTVEEAIDELVALAPGKASPFGGPLAEQPHVRETLARPDRPPPPCTPICTRPWPTRRPSAGTLWSRRTGWAAPPRSTPGQRSRTAVPRRDGRAAARQPGAGILRRSGTRPAGPGSRFAAVLRRPAYVTSPGTRSGCGVTSRLTSGGAVSS</sequence>
<dbReference type="InterPro" id="IPR046373">
    <property type="entry name" value="Acyl-CoA_Oxase/DH_mid-dom_sf"/>
</dbReference>